<evidence type="ECO:0000313" key="2">
    <source>
        <dbReference type="EMBL" id="THU76978.1"/>
    </source>
</evidence>
<accession>A0A4S8KNX2</accession>
<protein>
    <submittedName>
        <fullName evidence="2">Uncharacterized protein</fullName>
    </submittedName>
</protein>
<proteinExistence type="predicted"/>
<feature type="compositionally biased region" description="Polar residues" evidence="1">
    <location>
        <begin position="73"/>
        <end position="87"/>
    </location>
</feature>
<dbReference type="AlphaFoldDB" id="A0A4S8KNX2"/>
<evidence type="ECO:0000256" key="1">
    <source>
        <dbReference type="SAM" id="MobiDB-lite"/>
    </source>
</evidence>
<organism evidence="2 3">
    <name type="scientific">Dendrothele bispora (strain CBS 962.96)</name>
    <dbReference type="NCBI Taxonomy" id="1314807"/>
    <lineage>
        <taxon>Eukaryota</taxon>
        <taxon>Fungi</taxon>
        <taxon>Dikarya</taxon>
        <taxon>Basidiomycota</taxon>
        <taxon>Agaricomycotina</taxon>
        <taxon>Agaricomycetes</taxon>
        <taxon>Agaricomycetidae</taxon>
        <taxon>Agaricales</taxon>
        <taxon>Agaricales incertae sedis</taxon>
        <taxon>Dendrothele</taxon>
    </lineage>
</organism>
<evidence type="ECO:0000313" key="3">
    <source>
        <dbReference type="Proteomes" id="UP000297245"/>
    </source>
</evidence>
<feature type="compositionally biased region" description="Basic and acidic residues" evidence="1">
    <location>
        <begin position="88"/>
        <end position="97"/>
    </location>
</feature>
<feature type="region of interest" description="Disordered" evidence="1">
    <location>
        <begin position="1"/>
        <end position="97"/>
    </location>
</feature>
<feature type="compositionally biased region" description="Basic residues" evidence="1">
    <location>
        <begin position="1"/>
        <end position="10"/>
    </location>
</feature>
<sequence>KYVPPAKRKVSFVPEESESSSDEEEVQGTKQDSQKEASKAKQNTARPFAKIVPINSRSLPKEGDFNPEVPKSGTPTGQTSSGKNTSSTKDKDPSVFKKSVDEEIAERIYRGSVVLDVAELISVSPAVRRSVLRRARNCKIQPKEMQAMIQVEGIDGTHEESTILEYFELEELAQPGLEVLMEPRDDLPEGAIVQRDV</sequence>
<gene>
    <name evidence="2" type="ORF">K435DRAFT_878462</name>
</gene>
<dbReference type="Proteomes" id="UP000297245">
    <property type="component" value="Unassembled WGS sequence"/>
</dbReference>
<name>A0A4S8KNX2_DENBC</name>
<keyword evidence="3" id="KW-1185">Reference proteome</keyword>
<reference evidence="2 3" key="1">
    <citation type="journal article" date="2019" name="Nat. Ecol. Evol.">
        <title>Megaphylogeny resolves global patterns of mushroom evolution.</title>
        <authorList>
            <person name="Varga T."/>
            <person name="Krizsan K."/>
            <person name="Foldi C."/>
            <person name="Dima B."/>
            <person name="Sanchez-Garcia M."/>
            <person name="Sanchez-Ramirez S."/>
            <person name="Szollosi G.J."/>
            <person name="Szarkandi J.G."/>
            <person name="Papp V."/>
            <person name="Albert L."/>
            <person name="Andreopoulos W."/>
            <person name="Angelini C."/>
            <person name="Antonin V."/>
            <person name="Barry K.W."/>
            <person name="Bougher N.L."/>
            <person name="Buchanan P."/>
            <person name="Buyck B."/>
            <person name="Bense V."/>
            <person name="Catcheside P."/>
            <person name="Chovatia M."/>
            <person name="Cooper J."/>
            <person name="Damon W."/>
            <person name="Desjardin D."/>
            <person name="Finy P."/>
            <person name="Geml J."/>
            <person name="Haridas S."/>
            <person name="Hughes K."/>
            <person name="Justo A."/>
            <person name="Karasinski D."/>
            <person name="Kautmanova I."/>
            <person name="Kiss B."/>
            <person name="Kocsube S."/>
            <person name="Kotiranta H."/>
            <person name="LaButti K.M."/>
            <person name="Lechner B.E."/>
            <person name="Liimatainen K."/>
            <person name="Lipzen A."/>
            <person name="Lukacs Z."/>
            <person name="Mihaltcheva S."/>
            <person name="Morgado L.N."/>
            <person name="Niskanen T."/>
            <person name="Noordeloos M.E."/>
            <person name="Ohm R.A."/>
            <person name="Ortiz-Santana B."/>
            <person name="Ovrebo C."/>
            <person name="Racz N."/>
            <person name="Riley R."/>
            <person name="Savchenko A."/>
            <person name="Shiryaev A."/>
            <person name="Soop K."/>
            <person name="Spirin V."/>
            <person name="Szebenyi C."/>
            <person name="Tomsovsky M."/>
            <person name="Tulloss R.E."/>
            <person name="Uehling J."/>
            <person name="Grigoriev I.V."/>
            <person name="Vagvolgyi C."/>
            <person name="Papp T."/>
            <person name="Martin F.M."/>
            <person name="Miettinen O."/>
            <person name="Hibbett D.S."/>
            <person name="Nagy L.G."/>
        </authorList>
    </citation>
    <scope>NUCLEOTIDE SEQUENCE [LARGE SCALE GENOMIC DNA]</scope>
    <source>
        <strain evidence="2 3">CBS 962.96</strain>
    </source>
</reference>
<feature type="non-terminal residue" evidence="2">
    <location>
        <position position="197"/>
    </location>
</feature>
<feature type="non-terminal residue" evidence="2">
    <location>
        <position position="1"/>
    </location>
</feature>
<dbReference type="EMBL" id="ML180616">
    <property type="protein sequence ID" value="THU76978.1"/>
    <property type="molecule type" value="Genomic_DNA"/>
</dbReference>
<feature type="compositionally biased region" description="Acidic residues" evidence="1">
    <location>
        <begin position="15"/>
        <end position="26"/>
    </location>
</feature>